<comment type="caution">
    <text evidence="3">The sequence shown here is derived from an EMBL/GenBank/DDBJ whole genome shotgun (WGS) entry which is preliminary data.</text>
</comment>
<keyword evidence="4" id="KW-1185">Reference proteome</keyword>
<dbReference type="PANTHER" id="PTHR36927:SF1">
    <property type="entry name" value="MDO-LIKE PROTEIN"/>
    <property type="match status" value="1"/>
</dbReference>
<keyword evidence="1" id="KW-0812">Transmembrane</keyword>
<evidence type="ECO:0000256" key="1">
    <source>
        <dbReference type="SAM" id="Phobius"/>
    </source>
</evidence>
<dbReference type="InterPro" id="IPR002656">
    <property type="entry name" value="Acyl_transf_3_dom"/>
</dbReference>
<evidence type="ECO:0000313" key="4">
    <source>
        <dbReference type="Proteomes" id="UP001382455"/>
    </source>
</evidence>
<dbReference type="GO" id="GO:0016746">
    <property type="term" value="F:acyltransferase activity"/>
    <property type="evidence" value="ECO:0007669"/>
    <property type="project" value="UniProtKB-KW"/>
</dbReference>
<dbReference type="EMBL" id="JBAWKS010000002">
    <property type="protein sequence ID" value="MEI4551074.1"/>
    <property type="molecule type" value="Genomic_DNA"/>
</dbReference>
<dbReference type="RefSeq" id="WP_336436115.1">
    <property type="nucleotide sequence ID" value="NZ_JBAWKS010000002.1"/>
</dbReference>
<keyword evidence="3" id="KW-0808">Transferase</keyword>
<accession>A0ABU8EVR5</accession>
<dbReference type="InterPro" id="IPR050623">
    <property type="entry name" value="Glucan_succinyl_AcylTrfase"/>
</dbReference>
<organism evidence="3 4">
    <name type="scientific">Pseudoalteromonas spongiae</name>
    <dbReference type="NCBI Taxonomy" id="298657"/>
    <lineage>
        <taxon>Bacteria</taxon>
        <taxon>Pseudomonadati</taxon>
        <taxon>Pseudomonadota</taxon>
        <taxon>Gammaproteobacteria</taxon>
        <taxon>Alteromonadales</taxon>
        <taxon>Pseudoalteromonadaceae</taxon>
        <taxon>Pseudoalteromonas</taxon>
    </lineage>
</organism>
<keyword evidence="3" id="KW-0012">Acyltransferase</keyword>
<feature type="transmembrane region" description="Helical" evidence="1">
    <location>
        <begin position="206"/>
        <end position="224"/>
    </location>
</feature>
<feature type="transmembrane region" description="Helical" evidence="1">
    <location>
        <begin position="58"/>
        <end position="76"/>
    </location>
</feature>
<feature type="transmembrane region" description="Helical" evidence="1">
    <location>
        <begin position="138"/>
        <end position="158"/>
    </location>
</feature>
<feature type="domain" description="Acyltransferase 3" evidence="2">
    <location>
        <begin position="8"/>
        <end position="362"/>
    </location>
</feature>
<gene>
    <name evidence="3" type="ORF">WAE96_15485</name>
</gene>
<feature type="transmembrane region" description="Helical" evidence="1">
    <location>
        <begin position="12"/>
        <end position="33"/>
    </location>
</feature>
<sequence length="391" mass="44451">MHTQSRFHYIDNLRCIALLLGIAFHAALAYGPYFRNVWFTADTTNHVLFNYFANWSHLFRMPLFFVIAGFCAALLFNKRGSRHFIKNRFKRVLLPFFIFIPLVFGLTFHAITWGLGFAKTTPAVYVVFEQVKDLPISTGHLWFLWNLMQFCVLFWLLTKNQKAYNLVLSWVIKPLFLCALLPTIITISMLNVAVPFPPPDKLYPELWSFGFYGLLFLVGAGLFEHKDKIAQIAKQFHWLLLLATVSTVAYFYVLPPAFTIEQVIDAAKTGSSAPKVIAFVPVTTQTIAILSLTAVGFIAGYKWLNIENSTSRYLSDASYWLYLIHVPVLLYIQFALINLAFPALVKFLVSISLTMIIGLITYHFLVRNTAIGVLLNGKRIPLTNKSVQATA</sequence>
<proteinExistence type="predicted"/>
<name>A0ABU8EVR5_9GAMM</name>
<evidence type="ECO:0000313" key="3">
    <source>
        <dbReference type="EMBL" id="MEI4551074.1"/>
    </source>
</evidence>
<feature type="transmembrane region" description="Helical" evidence="1">
    <location>
        <begin position="319"/>
        <end position="341"/>
    </location>
</feature>
<dbReference type="PANTHER" id="PTHR36927">
    <property type="entry name" value="BLR4337 PROTEIN"/>
    <property type="match status" value="1"/>
</dbReference>
<protein>
    <submittedName>
        <fullName evidence="3">Acyltransferase family protein</fullName>
    </submittedName>
</protein>
<reference evidence="3 4" key="1">
    <citation type="submission" date="2023-12" db="EMBL/GenBank/DDBJ databases">
        <title>Friends and Foes: Symbiotic and Algicidal bacterial influence on Karenia brevis blooms.</title>
        <authorList>
            <person name="Fei C."/>
            <person name="Mohamed A.R."/>
            <person name="Booker A."/>
            <person name="Arshad M."/>
            <person name="Klass S."/>
            <person name="Ahn S."/>
            <person name="Gilbert P.M."/>
            <person name="Heil C.A."/>
            <person name="Martinez J.M."/>
            <person name="Amin S.A."/>
        </authorList>
    </citation>
    <scope>NUCLEOTIDE SEQUENCE [LARGE SCALE GENOMIC DNA]</scope>
    <source>
        <strain evidence="3 4">CE15</strain>
    </source>
</reference>
<evidence type="ECO:0000259" key="2">
    <source>
        <dbReference type="Pfam" id="PF01757"/>
    </source>
</evidence>
<feature type="transmembrane region" description="Helical" evidence="1">
    <location>
        <begin position="347"/>
        <end position="366"/>
    </location>
</feature>
<feature type="transmembrane region" description="Helical" evidence="1">
    <location>
        <begin position="170"/>
        <end position="194"/>
    </location>
</feature>
<dbReference type="Pfam" id="PF01757">
    <property type="entry name" value="Acyl_transf_3"/>
    <property type="match status" value="1"/>
</dbReference>
<keyword evidence="1" id="KW-1133">Transmembrane helix</keyword>
<feature type="transmembrane region" description="Helical" evidence="1">
    <location>
        <begin position="236"/>
        <end position="258"/>
    </location>
</feature>
<dbReference type="Proteomes" id="UP001382455">
    <property type="component" value="Unassembled WGS sequence"/>
</dbReference>
<feature type="transmembrane region" description="Helical" evidence="1">
    <location>
        <begin position="96"/>
        <end position="118"/>
    </location>
</feature>
<feature type="transmembrane region" description="Helical" evidence="1">
    <location>
        <begin position="278"/>
        <end position="299"/>
    </location>
</feature>
<keyword evidence="1" id="KW-0472">Membrane</keyword>